<dbReference type="AlphaFoldDB" id="A0A7C4FGS0"/>
<evidence type="ECO:0000256" key="4">
    <source>
        <dbReference type="ARBA" id="ARBA00023136"/>
    </source>
</evidence>
<dbReference type="Pfam" id="PF00924">
    <property type="entry name" value="MS_channel_2nd"/>
    <property type="match status" value="1"/>
</dbReference>
<reference evidence="7" key="1">
    <citation type="journal article" date="2020" name="mSystems">
        <title>Genome- and Community-Level Interaction Insights into Carbon Utilization and Element Cycling Functions of Hydrothermarchaeota in Hydrothermal Sediment.</title>
        <authorList>
            <person name="Zhou Z."/>
            <person name="Liu Y."/>
            <person name="Xu W."/>
            <person name="Pan J."/>
            <person name="Luo Z.H."/>
            <person name="Li M."/>
        </authorList>
    </citation>
    <scope>NUCLEOTIDE SEQUENCE [LARGE SCALE GENOMIC DNA]</scope>
    <source>
        <strain evidence="7">SpSt-732</strain>
    </source>
</reference>
<comment type="subcellular location">
    <subcellularLocation>
        <location evidence="1">Membrane</location>
    </subcellularLocation>
</comment>
<dbReference type="SUPFAM" id="SSF50182">
    <property type="entry name" value="Sm-like ribonucleoproteins"/>
    <property type="match status" value="1"/>
</dbReference>
<gene>
    <name evidence="7" type="ORF">ENV14_08480</name>
</gene>
<evidence type="ECO:0000256" key="1">
    <source>
        <dbReference type="ARBA" id="ARBA00004370"/>
    </source>
</evidence>
<organism evidence="7">
    <name type="scientific">Ignisphaera aggregans</name>
    <dbReference type="NCBI Taxonomy" id="334771"/>
    <lineage>
        <taxon>Archaea</taxon>
        <taxon>Thermoproteota</taxon>
        <taxon>Thermoprotei</taxon>
        <taxon>Desulfurococcales</taxon>
        <taxon>Desulfurococcaceae</taxon>
        <taxon>Ignisphaera</taxon>
    </lineage>
</organism>
<dbReference type="PANTHER" id="PTHR30221">
    <property type="entry name" value="SMALL-CONDUCTANCE MECHANOSENSITIVE CHANNEL"/>
    <property type="match status" value="1"/>
</dbReference>
<dbReference type="InterPro" id="IPR010920">
    <property type="entry name" value="LSM_dom_sf"/>
</dbReference>
<feature type="transmembrane region" description="Helical" evidence="5">
    <location>
        <begin position="135"/>
        <end position="156"/>
    </location>
</feature>
<keyword evidence="3 5" id="KW-1133">Transmembrane helix</keyword>
<dbReference type="GO" id="GO:0008381">
    <property type="term" value="F:mechanosensitive monoatomic ion channel activity"/>
    <property type="evidence" value="ECO:0007669"/>
    <property type="project" value="InterPro"/>
</dbReference>
<comment type="caution">
    <text evidence="7">The sequence shown here is derived from an EMBL/GenBank/DDBJ whole genome shotgun (WGS) entry which is preliminary data.</text>
</comment>
<evidence type="ECO:0000256" key="2">
    <source>
        <dbReference type="ARBA" id="ARBA00022692"/>
    </source>
</evidence>
<protein>
    <submittedName>
        <fullName evidence="7">Mechanosensitive ion channel</fullName>
    </submittedName>
</protein>
<sequence>MGVLEVATQQQIPVGEIAKRASAAITRVVLTIVLYVLVSAAVQYLVVVLLPDYGIVAVEYVVYAQLLLALLFGYLIVNGIAIFFYWTARAKYDHPTAVAVRNVVRIVGIGAMVAAIAGGVAGGAAGVALGGFLGMVIGFASQQVLGQAVAGLFLLLARPFRVGDAVVVAGEDGVVEDVATLFTTVTKADGVKVLIPNSAIIGSKIYLKPKKQG</sequence>
<feature type="domain" description="Mechanosensitive ion channel MscS" evidence="6">
    <location>
        <begin position="146"/>
        <end position="205"/>
    </location>
</feature>
<dbReference type="PANTHER" id="PTHR30221:SF1">
    <property type="entry name" value="SMALL-CONDUCTANCE MECHANOSENSITIVE CHANNEL"/>
    <property type="match status" value="1"/>
</dbReference>
<evidence type="ECO:0000313" key="7">
    <source>
        <dbReference type="EMBL" id="HGI88403.1"/>
    </source>
</evidence>
<dbReference type="InterPro" id="IPR006685">
    <property type="entry name" value="MscS_channel_2nd"/>
</dbReference>
<feature type="transmembrane region" description="Helical" evidence="5">
    <location>
        <begin position="106"/>
        <end position="129"/>
    </location>
</feature>
<keyword evidence="2 5" id="KW-0812">Transmembrane</keyword>
<proteinExistence type="predicted"/>
<name>A0A7C4FGS0_9CREN</name>
<evidence type="ECO:0000256" key="5">
    <source>
        <dbReference type="SAM" id="Phobius"/>
    </source>
</evidence>
<feature type="transmembrane region" description="Helical" evidence="5">
    <location>
        <begin position="28"/>
        <end position="50"/>
    </location>
</feature>
<evidence type="ECO:0000259" key="6">
    <source>
        <dbReference type="Pfam" id="PF00924"/>
    </source>
</evidence>
<evidence type="ECO:0000256" key="3">
    <source>
        <dbReference type="ARBA" id="ARBA00022989"/>
    </source>
</evidence>
<dbReference type="EMBL" id="DTFF01000071">
    <property type="protein sequence ID" value="HGI88403.1"/>
    <property type="molecule type" value="Genomic_DNA"/>
</dbReference>
<dbReference type="GO" id="GO:0016020">
    <property type="term" value="C:membrane"/>
    <property type="evidence" value="ECO:0007669"/>
    <property type="project" value="UniProtKB-SubCell"/>
</dbReference>
<feature type="transmembrane region" description="Helical" evidence="5">
    <location>
        <begin position="62"/>
        <end position="86"/>
    </location>
</feature>
<dbReference type="Gene3D" id="2.30.30.60">
    <property type="match status" value="1"/>
</dbReference>
<dbReference type="InterPro" id="IPR023408">
    <property type="entry name" value="MscS_beta-dom_sf"/>
</dbReference>
<accession>A0A7C4FGS0</accession>
<dbReference type="InterPro" id="IPR045275">
    <property type="entry name" value="MscS_archaea/bacteria_type"/>
</dbReference>
<keyword evidence="4 5" id="KW-0472">Membrane</keyword>